<evidence type="ECO:0000313" key="2">
    <source>
        <dbReference type="Proteomes" id="UP000515135"/>
    </source>
</evidence>
<dbReference type="Pfam" id="PF15120">
    <property type="entry name" value="SPACA9"/>
    <property type="match status" value="1"/>
</dbReference>
<name>A0A6P5ANT1_BRABE</name>
<gene>
    <name evidence="3" type="primary">LOC109484753</name>
</gene>
<dbReference type="AlphaFoldDB" id="A0A6P5ANT1"/>
<organism evidence="2 3">
    <name type="scientific">Branchiostoma belcheri</name>
    <name type="common">Amphioxus</name>
    <dbReference type="NCBI Taxonomy" id="7741"/>
    <lineage>
        <taxon>Eukaryota</taxon>
        <taxon>Metazoa</taxon>
        <taxon>Chordata</taxon>
        <taxon>Cephalochordata</taxon>
        <taxon>Leptocardii</taxon>
        <taxon>Amphioxiformes</taxon>
        <taxon>Branchiostomatidae</taxon>
        <taxon>Branchiostoma</taxon>
    </lineage>
</organism>
<feature type="compositionally biased region" description="Polar residues" evidence="1">
    <location>
        <begin position="164"/>
        <end position="182"/>
    </location>
</feature>
<dbReference type="InterPro" id="IPR027818">
    <property type="entry name" value="SPACA9"/>
</dbReference>
<proteinExistence type="predicted"/>
<dbReference type="GeneID" id="109484753"/>
<dbReference type="OrthoDB" id="9999829at2759"/>
<dbReference type="PANTHER" id="PTHR32455:SF1">
    <property type="entry name" value="SPERM ACROSOME-ASSOCIATED PROTEIN 9"/>
    <property type="match status" value="1"/>
</dbReference>
<dbReference type="GO" id="GO:0001669">
    <property type="term" value="C:acrosomal vesicle"/>
    <property type="evidence" value="ECO:0007669"/>
    <property type="project" value="TreeGrafter"/>
</dbReference>
<dbReference type="KEGG" id="bbel:109484753"/>
<evidence type="ECO:0000256" key="1">
    <source>
        <dbReference type="SAM" id="MobiDB-lite"/>
    </source>
</evidence>
<dbReference type="GO" id="GO:0036126">
    <property type="term" value="C:sperm flagellum"/>
    <property type="evidence" value="ECO:0007669"/>
    <property type="project" value="TreeGrafter"/>
</dbReference>
<evidence type="ECO:0000313" key="3">
    <source>
        <dbReference type="RefSeq" id="XP_019643681.1"/>
    </source>
</evidence>
<dbReference type="RefSeq" id="XP_019643681.1">
    <property type="nucleotide sequence ID" value="XM_019788122.1"/>
</dbReference>
<dbReference type="Proteomes" id="UP000515135">
    <property type="component" value="Unplaced"/>
</dbReference>
<keyword evidence="2" id="KW-1185">Reference proteome</keyword>
<feature type="region of interest" description="Disordered" evidence="1">
    <location>
        <begin position="162"/>
        <end position="231"/>
    </location>
</feature>
<dbReference type="GO" id="GO:0097546">
    <property type="term" value="C:ciliary base"/>
    <property type="evidence" value="ECO:0007669"/>
    <property type="project" value="TreeGrafter"/>
</dbReference>
<protein>
    <submittedName>
        <fullName evidence="3">Sperm acrosome-associated protein 9-like</fullName>
    </submittedName>
</protein>
<sequence>MDDLERQLKRFQQRYKVFSQQQQTFTQALDRARTDAFQKTAVVRSINQILGWLDHAVHSATDRRILMLFVDMCRDLDRFRQQVEGHNMVREQLDRNQGLRNSLAKWRTLCNIHNDCANVRVTFPHGEVNHLSCDEARNYFGGVVSLIPVILDTINEVMEHLSSPRLSSTQKSNTSQRLSSRQHSGRPAPLGHPNGTVEERHTRFAPEVQQIPILEGKAPQQSQYHGTEVEDLLKDMQQMKWAASRKPWKP</sequence>
<accession>A0A6P5ANT1</accession>
<dbReference type="PANTHER" id="PTHR32455">
    <property type="entry name" value="SPERM ACROSOME-ASSOCIATED PROTEIN 9"/>
    <property type="match status" value="1"/>
</dbReference>
<reference evidence="3" key="1">
    <citation type="submission" date="2025-08" db="UniProtKB">
        <authorList>
            <consortium name="RefSeq"/>
        </authorList>
    </citation>
    <scope>IDENTIFICATION</scope>
    <source>
        <tissue evidence="3">Gonad</tissue>
    </source>
</reference>